<feature type="region of interest" description="Disordered" evidence="1">
    <location>
        <begin position="207"/>
        <end position="232"/>
    </location>
</feature>
<feature type="region of interest" description="Disordered" evidence="1">
    <location>
        <begin position="1"/>
        <end position="22"/>
    </location>
</feature>
<accession>A0A9P9E993</accession>
<feature type="compositionally biased region" description="Basic and acidic residues" evidence="1">
    <location>
        <begin position="219"/>
        <end position="232"/>
    </location>
</feature>
<name>A0A9P9E993_9HYPO</name>
<protein>
    <submittedName>
        <fullName evidence="2">Uncharacterized protein</fullName>
    </submittedName>
</protein>
<evidence type="ECO:0000313" key="2">
    <source>
        <dbReference type="EMBL" id="KAH7132959.1"/>
    </source>
</evidence>
<keyword evidence="3" id="KW-1185">Reference proteome</keyword>
<dbReference type="OrthoDB" id="5111000at2759"/>
<gene>
    <name evidence="2" type="ORF">EDB81DRAFT_763446</name>
</gene>
<sequence length="232" mass="25674">MANLRRSEAAGDTPTTGQMPLSDGEANLALSSTWFLWSTSTEIAILAHLYATLLERGAYALTRQSAISWGERGEAKATTSFNSRMDQRYQAFVTFSDPTHENPAFIVLLCPSELLRMLTSHIQTITGFHPNTEPITYAVLDANADINIFCAKCGADAALKLDAPLGRFSDVSFLISVLYYMHSQGLMEEGRLRGNFLEYIFHPADEDGPETPKVPRSKFAKENTDMDEAKPI</sequence>
<reference evidence="2" key="1">
    <citation type="journal article" date="2021" name="Nat. Commun.">
        <title>Genetic determinants of endophytism in the Arabidopsis root mycobiome.</title>
        <authorList>
            <person name="Mesny F."/>
            <person name="Miyauchi S."/>
            <person name="Thiergart T."/>
            <person name="Pickel B."/>
            <person name="Atanasova L."/>
            <person name="Karlsson M."/>
            <person name="Huettel B."/>
            <person name="Barry K.W."/>
            <person name="Haridas S."/>
            <person name="Chen C."/>
            <person name="Bauer D."/>
            <person name="Andreopoulos W."/>
            <person name="Pangilinan J."/>
            <person name="LaButti K."/>
            <person name="Riley R."/>
            <person name="Lipzen A."/>
            <person name="Clum A."/>
            <person name="Drula E."/>
            <person name="Henrissat B."/>
            <person name="Kohler A."/>
            <person name="Grigoriev I.V."/>
            <person name="Martin F.M."/>
            <person name="Hacquard S."/>
        </authorList>
    </citation>
    <scope>NUCLEOTIDE SEQUENCE</scope>
    <source>
        <strain evidence="2">MPI-CAGE-AT-0147</strain>
    </source>
</reference>
<evidence type="ECO:0000313" key="3">
    <source>
        <dbReference type="Proteomes" id="UP000738349"/>
    </source>
</evidence>
<dbReference type="AlphaFoldDB" id="A0A9P9E993"/>
<organism evidence="2 3">
    <name type="scientific">Dactylonectria macrodidyma</name>
    <dbReference type="NCBI Taxonomy" id="307937"/>
    <lineage>
        <taxon>Eukaryota</taxon>
        <taxon>Fungi</taxon>
        <taxon>Dikarya</taxon>
        <taxon>Ascomycota</taxon>
        <taxon>Pezizomycotina</taxon>
        <taxon>Sordariomycetes</taxon>
        <taxon>Hypocreomycetidae</taxon>
        <taxon>Hypocreales</taxon>
        <taxon>Nectriaceae</taxon>
        <taxon>Dactylonectria</taxon>
    </lineage>
</organism>
<dbReference type="Proteomes" id="UP000738349">
    <property type="component" value="Unassembled WGS sequence"/>
</dbReference>
<evidence type="ECO:0000256" key="1">
    <source>
        <dbReference type="SAM" id="MobiDB-lite"/>
    </source>
</evidence>
<proteinExistence type="predicted"/>
<comment type="caution">
    <text evidence="2">The sequence shown here is derived from an EMBL/GenBank/DDBJ whole genome shotgun (WGS) entry which is preliminary data.</text>
</comment>
<dbReference type="EMBL" id="JAGMUV010000016">
    <property type="protein sequence ID" value="KAH7132959.1"/>
    <property type="molecule type" value="Genomic_DNA"/>
</dbReference>